<proteinExistence type="predicted"/>
<accession>J9FUZ0</accession>
<feature type="compositionally biased region" description="Basic and acidic residues" evidence="1">
    <location>
        <begin position="52"/>
        <end position="62"/>
    </location>
</feature>
<dbReference type="AlphaFoldDB" id="J9FUZ0"/>
<comment type="caution">
    <text evidence="2">The sequence shown here is derived from an EMBL/GenBank/DDBJ whole genome shotgun (WGS) entry which is preliminary data.</text>
</comment>
<evidence type="ECO:0000256" key="1">
    <source>
        <dbReference type="SAM" id="MobiDB-lite"/>
    </source>
</evidence>
<reference evidence="2" key="1">
    <citation type="journal article" date="2012" name="PLoS ONE">
        <title>Gene sets for utilization of primary and secondary nutrition supplies in the distal gut of endangered iberian lynx.</title>
        <authorList>
            <person name="Alcaide M."/>
            <person name="Messina E."/>
            <person name="Richter M."/>
            <person name="Bargiela R."/>
            <person name="Peplies J."/>
            <person name="Huws S.A."/>
            <person name="Newbold C.J."/>
            <person name="Golyshin P.N."/>
            <person name="Simon M.A."/>
            <person name="Lopez G."/>
            <person name="Yakimov M.M."/>
            <person name="Ferrer M."/>
        </authorList>
    </citation>
    <scope>NUCLEOTIDE SEQUENCE</scope>
</reference>
<protein>
    <submittedName>
        <fullName evidence="2">Uncharacterized protein</fullName>
    </submittedName>
</protein>
<gene>
    <name evidence="2" type="ORF">EVA_13093</name>
</gene>
<sequence length="78" mass="8809">MFIVHINGENREKSRKKSDFSPDIRIFCPFNQKGPSFSDQESGTSLRAEKRFRLRSDSHADDPGISGPRSLRIAADSI</sequence>
<name>J9FUZ0_9ZZZZ</name>
<dbReference type="EMBL" id="AMCI01004092">
    <property type="protein sequence ID" value="EJW98801.1"/>
    <property type="molecule type" value="Genomic_DNA"/>
</dbReference>
<organism evidence="2">
    <name type="scientific">gut metagenome</name>
    <dbReference type="NCBI Taxonomy" id="749906"/>
    <lineage>
        <taxon>unclassified sequences</taxon>
        <taxon>metagenomes</taxon>
        <taxon>organismal metagenomes</taxon>
    </lineage>
</organism>
<feature type="region of interest" description="Disordered" evidence="1">
    <location>
        <begin position="52"/>
        <end position="78"/>
    </location>
</feature>
<evidence type="ECO:0000313" key="2">
    <source>
        <dbReference type="EMBL" id="EJW98801.1"/>
    </source>
</evidence>